<protein>
    <submittedName>
        <fullName evidence="2">Uncharacterized protein</fullName>
    </submittedName>
</protein>
<feature type="compositionally biased region" description="Polar residues" evidence="1">
    <location>
        <begin position="1"/>
        <end position="11"/>
    </location>
</feature>
<dbReference type="AlphaFoldDB" id="A0A375FLJ5"/>
<dbReference type="EMBL" id="OGUS01000066">
    <property type="protein sequence ID" value="SPC06567.1"/>
    <property type="molecule type" value="Genomic_DNA"/>
</dbReference>
<proteinExistence type="predicted"/>
<name>A0A375FLJ5_9BURK</name>
<organism evidence="2 3">
    <name type="scientific">Cupriavidus oxalaticus</name>
    <dbReference type="NCBI Taxonomy" id="96344"/>
    <lineage>
        <taxon>Bacteria</taxon>
        <taxon>Pseudomonadati</taxon>
        <taxon>Pseudomonadota</taxon>
        <taxon>Betaproteobacteria</taxon>
        <taxon>Burkholderiales</taxon>
        <taxon>Burkholderiaceae</taxon>
        <taxon>Cupriavidus</taxon>
    </lineage>
</organism>
<evidence type="ECO:0000313" key="2">
    <source>
        <dbReference type="EMBL" id="SPC06567.1"/>
    </source>
</evidence>
<gene>
    <name evidence="2" type="ORF">CO2235_U600012</name>
</gene>
<comment type="caution">
    <text evidence="2">The sequence shown here is derived from an EMBL/GenBank/DDBJ whole genome shotgun (WGS) entry which is preliminary data.</text>
</comment>
<evidence type="ECO:0000313" key="3">
    <source>
        <dbReference type="Proteomes" id="UP000256862"/>
    </source>
</evidence>
<sequence>MQSSGARTTRPVQRPIVPAPGPGAVMPASMPNRALCDHVDYATWHVRARLSEARGLILPHCYR</sequence>
<reference evidence="3" key="1">
    <citation type="submission" date="2018-01" db="EMBL/GenBank/DDBJ databases">
        <authorList>
            <person name="Gaut B.S."/>
            <person name="Morton B.R."/>
            <person name="Clegg M.T."/>
            <person name="Duvall M.R."/>
        </authorList>
    </citation>
    <scope>NUCLEOTIDE SEQUENCE [LARGE SCALE GENOMIC DNA]</scope>
</reference>
<evidence type="ECO:0000256" key="1">
    <source>
        <dbReference type="SAM" id="MobiDB-lite"/>
    </source>
</evidence>
<feature type="region of interest" description="Disordered" evidence="1">
    <location>
        <begin position="1"/>
        <end position="24"/>
    </location>
</feature>
<dbReference type="Proteomes" id="UP000256862">
    <property type="component" value="Unassembled WGS sequence"/>
</dbReference>
<accession>A0A375FLJ5</accession>